<proteinExistence type="predicted"/>
<sequence length="169" mass="18500">MWPFSSLSLFQRHRKERSGICEWCLCVALGGARPPPRTSARGERRREGAAARPARPFVTKSGGRKSVDPPNGRCDAASSGKARRRRRRPLVLAVRAGAPAHFLGESHRLKLSSSASPPPLFGGLRLPPPLASAGRRRRAQVWTPPAWEEKAVENGLARAEPNLDLYANN</sequence>
<name>A0A6B0UYH8_IXORI</name>
<dbReference type="EMBL" id="GIFC01012659">
    <property type="protein sequence ID" value="MXU94742.1"/>
    <property type="molecule type" value="Transcribed_RNA"/>
</dbReference>
<evidence type="ECO:0000313" key="2">
    <source>
        <dbReference type="EMBL" id="MXU94742.1"/>
    </source>
</evidence>
<protein>
    <submittedName>
        <fullName evidence="2">Uncharacterized protein</fullName>
    </submittedName>
</protein>
<feature type="region of interest" description="Disordered" evidence="1">
    <location>
        <begin position="33"/>
        <end position="88"/>
    </location>
</feature>
<dbReference type="AlphaFoldDB" id="A0A6B0UYH8"/>
<accession>A0A6B0UYH8</accession>
<feature type="compositionally biased region" description="Basic and acidic residues" evidence="1">
    <location>
        <begin position="40"/>
        <end position="49"/>
    </location>
</feature>
<organism evidence="2">
    <name type="scientific">Ixodes ricinus</name>
    <name type="common">Common tick</name>
    <name type="synonym">Acarus ricinus</name>
    <dbReference type="NCBI Taxonomy" id="34613"/>
    <lineage>
        <taxon>Eukaryota</taxon>
        <taxon>Metazoa</taxon>
        <taxon>Ecdysozoa</taxon>
        <taxon>Arthropoda</taxon>
        <taxon>Chelicerata</taxon>
        <taxon>Arachnida</taxon>
        <taxon>Acari</taxon>
        <taxon>Parasitiformes</taxon>
        <taxon>Ixodida</taxon>
        <taxon>Ixodoidea</taxon>
        <taxon>Ixodidae</taxon>
        <taxon>Ixodinae</taxon>
        <taxon>Ixodes</taxon>
    </lineage>
</organism>
<reference evidence="2" key="1">
    <citation type="submission" date="2019-12" db="EMBL/GenBank/DDBJ databases">
        <title>An insight into the sialome of adult female Ixodes ricinus ticks feeding for 6 days.</title>
        <authorList>
            <person name="Perner J."/>
            <person name="Ribeiro J.M.C."/>
        </authorList>
    </citation>
    <scope>NUCLEOTIDE SEQUENCE</scope>
    <source>
        <strain evidence="2">Semi-engorged</strain>
        <tissue evidence="2">Salivary glands</tissue>
    </source>
</reference>
<evidence type="ECO:0000256" key="1">
    <source>
        <dbReference type="SAM" id="MobiDB-lite"/>
    </source>
</evidence>